<evidence type="ECO:0000256" key="6">
    <source>
        <dbReference type="ARBA" id="ARBA00022833"/>
    </source>
</evidence>
<evidence type="ECO:0000256" key="7">
    <source>
        <dbReference type="ARBA" id="ARBA00047989"/>
    </source>
</evidence>
<comment type="similarity">
    <text evidence="2">Belongs to the purine nucleoside phosphorylase YfiH/LACC1 family.</text>
</comment>
<dbReference type="GO" id="GO:0005507">
    <property type="term" value="F:copper ion binding"/>
    <property type="evidence" value="ECO:0007669"/>
    <property type="project" value="TreeGrafter"/>
</dbReference>
<keyword evidence="3" id="KW-0808">Transferase</keyword>
<organism evidence="11">
    <name type="scientific">freshwater metagenome</name>
    <dbReference type="NCBI Taxonomy" id="449393"/>
    <lineage>
        <taxon>unclassified sequences</taxon>
        <taxon>metagenomes</taxon>
        <taxon>ecological metagenomes</taxon>
    </lineage>
</organism>
<dbReference type="InterPro" id="IPR003730">
    <property type="entry name" value="Cu_polyphenol_OxRdtase"/>
</dbReference>
<evidence type="ECO:0000256" key="5">
    <source>
        <dbReference type="ARBA" id="ARBA00022801"/>
    </source>
</evidence>
<reference evidence="11" key="1">
    <citation type="submission" date="2020-05" db="EMBL/GenBank/DDBJ databases">
        <authorList>
            <person name="Chiriac C."/>
            <person name="Salcher M."/>
            <person name="Ghai R."/>
            <person name="Kavagutti S V."/>
        </authorList>
    </citation>
    <scope>NUCLEOTIDE SEQUENCE</scope>
</reference>
<gene>
    <name evidence="11" type="ORF">UFOPK2582_01493</name>
</gene>
<comment type="catalytic activity">
    <reaction evidence="9">
        <text>S-methyl-5'-thioadenosine + phosphate = 5-(methylsulfanyl)-alpha-D-ribose 1-phosphate + adenine</text>
        <dbReference type="Rhea" id="RHEA:11852"/>
        <dbReference type="ChEBI" id="CHEBI:16708"/>
        <dbReference type="ChEBI" id="CHEBI:17509"/>
        <dbReference type="ChEBI" id="CHEBI:43474"/>
        <dbReference type="ChEBI" id="CHEBI:58533"/>
        <dbReference type="EC" id="2.4.2.28"/>
    </reaction>
    <physiologicalReaction direction="left-to-right" evidence="9">
        <dbReference type="Rhea" id="RHEA:11853"/>
    </physiologicalReaction>
</comment>
<evidence type="ECO:0000313" key="11">
    <source>
        <dbReference type="EMBL" id="CAB4712509.1"/>
    </source>
</evidence>
<keyword evidence="6" id="KW-0862">Zinc</keyword>
<dbReference type="GO" id="GO:0017061">
    <property type="term" value="F:S-methyl-5-thioadenosine phosphorylase activity"/>
    <property type="evidence" value="ECO:0007669"/>
    <property type="project" value="UniProtKB-EC"/>
</dbReference>
<dbReference type="Pfam" id="PF02578">
    <property type="entry name" value="Cu-oxidase_4"/>
    <property type="match status" value="1"/>
</dbReference>
<sequence>MDGSKNPSQKDCLRAYSIFTSAAEGDFAVPALAHPQTFPAQPALSESGLAQAEQDQLGAADSLRQRRASIAPAPWTWLRQVHGGRVVVVEHPGEFAGAEADAAVTAVSDAVLCVQTADCAGVLFAGFSEQKTSARSDENCVVAVGAAHAGWRGVAAGILQSTVEALVSLGAQRVVWELGPCISPAAYEFGEIELAALVDRYGESLRGRTDSGAPALDLRAAVRAALSETPAVYQGSHSIPCTATDPGFFSWRARQDSGRQTSAIWMTANSTLEAAGVRW</sequence>
<evidence type="ECO:0000256" key="8">
    <source>
        <dbReference type="ARBA" id="ARBA00048968"/>
    </source>
</evidence>
<evidence type="ECO:0000256" key="3">
    <source>
        <dbReference type="ARBA" id="ARBA00022679"/>
    </source>
</evidence>
<dbReference type="PANTHER" id="PTHR30616">
    <property type="entry name" value="UNCHARACTERIZED PROTEIN YFIH"/>
    <property type="match status" value="1"/>
</dbReference>
<comment type="catalytic activity">
    <reaction evidence="8">
        <text>adenosine + phosphate = alpha-D-ribose 1-phosphate + adenine</text>
        <dbReference type="Rhea" id="RHEA:27642"/>
        <dbReference type="ChEBI" id="CHEBI:16335"/>
        <dbReference type="ChEBI" id="CHEBI:16708"/>
        <dbReference type="ChEBI" id="CHEBI:43474"/>
        <dbReference type="ChEBI" id="CHEBI:57720"/>
        <dbReference type="EC" id="2.4.2.1"/>
    </reaction>
    <physiologicalReaction direction="left-to-right" evidence="8">
        <dbReference type="Rhea" id="RHEA:27643"/>
    </physiologicalReaction>
</comment>
<comment type="catalytic activity">
    <reaction evidence="1">
        <text>inosine + phosphate = alpha-D-ribose 1-phosphate + hypoxanthine</text>
        <dbReference type="Rhea" id="RHEA:27646"/>
        <dbReference type="ChEBI" id="CHEBI:17368"/>
        <dbReference type="ChEBI" id="CHEBI:17596"/>
        <dbReference type="ChEBI" id="CHEBI:43474"/>
        <dbReference type="ChEBI" id="CHEBI:57720"/>
        <dbReference type="EC" id="2.4.2.1"/>
    </reaction>
    <physiologicalReaction direction="left-to-right" evidence="1">
        <dbReference type="Rhea" id="RHEA:27647"/>
    </physiologicalReaction>
</comment>
<dbReference type="AlphaFoldDB" id="A0A6J6QNV9"/>
<dbReference type="EMBL" id="CAEZXS010000226">
    <property type="protein sequence ID" value="CAB4712509.1"/>
    <property type="molecule type" value="Genomic_DNA"/>
</dbReference>
<dbReference type="SUPFAM" id="SSF64438">
    <property type="entry name" value="CNF1/YfiH-like putative cysteine hydrolases"/>
    <property type="match status" value="1"/>
</dbReference>
<dbReference type="Gene3D" id="3.60.140.10">
    <property type="entry name" value="CNF1/YfiH-like putative cysteine hydrolases"/>
    <property type="match status" value="1"/>
</dbReference>
<name>A0A6J6QNV9_9ZZZZ</name>
<comment type="catalytic activity">
    <reaction evidence="7">
        <text>adenosine + H2O + H(+) = inosine + NH4(+)</text>
        <dbReference type="Rhea" id="RHEA:24408"/>
        <dbReference type="ChEBI" id="CHEBI:15377"/>
        <dbReference type="ChEBI" id="CHEBI:15378"/>
        <dbReference type="ChEBI" id="CHEBI:16335"/>
        <dbReference type="ChEBI" id="CHEBI:17596"/>
        <dbReference type="ChEBI" id="CHEBI:28938"/>
        <dbReference type="EC" id="3.5.4.4"/>
    </reaction>
    <physiologicalReaction direction="left-to-right" evidence="7">
        <dbReference type="Rhea" id="RHEA:24409"/>
    </physiologicalReaction>
</comment>
<evidence type="ECO:0000256" key="4">
    <source>
        <dbReference type="ARBA" id="ARBA00022723"/>
    </source>
</evidence>
<feature type="region of interest" description="Disordered" evidence="10">
    <location>
        <begin position="42"/>
        <end position="63"/>
    </location>
</feature>
<dbReference type="PANTHER" id="PTHR30616:SF2">
    <property type="entry name" value="PURINE NUCLEOSIDE PHOSPHORYLASE LACC1"/>
    <property type="match status" value="1"/>
</dbReference>
<evidence type="ECO:0000256" key="10">
    <source>
        <dbReference type="SAM" id="MobiDB-lite"/>
    </source>
</evidence>
<dbReference type="CDD" id="cd16833">
    <property type="entry name" value="YfiH"/>
    <property type="match status" value="1"/>
</dbReference>
<accession>A0A6J6QNV9</accession>
<keyword evidence="5" id="KW-0378">Hydrolase</keyword>
<protein>
    <submittedName>
        <fullName evidence="11">Unannotated protein</fullName>
    </submittedName>
</protein>
<dbReference type="InterPro" id="IPR011324">
    <property type="entry name" value="Cytotoxic_necrot_fac-like_cat"/>
</dbReference>
<evidence type="ECO:0000256" key="1">
    <source>
        <dbReference type="ARBA" id="ARBA00000553"/>
    </source>
</evidence>
<evidence type="ECO:0000256" key="9">
    <source>
        <dbReference type="ARBA" id="ARBA00049893"/>
    </source>
</evidence>
<proteinExistence type="inferred from homology"/>
<evidence type="ECO:0000256" key="2">
    <source>
        <dbReference type="ARBA" id="ARBA00007353"/>
    </source>
</evidence>
<dbReference type="GO" id="GO:0016787">
    <property type="term" value="F:hydrolase activity"/>
    <property type="evidence" value="ECO:0007669"/>
    <property type="project" value="UniProtKB-KW"/>
</dbReference>
<dbReference type="InterPro" id="IPR038371">
    <property type="entry name" value="Cu_polyphenol_OxRdtase_sf"/>
</dbReference>
<keyword evidence="4" id="KW-0479">Metal-binding</keyword>